<keyword evidence="9 10" id="KW-0472">Membrane</keyword>
<accession>A0A0F0CTZ0</accession>
<keyword evidence="6 10" id="KW-1278">Translocase</keyword>
<keyword evidence="4 10" id="KW-0288">FMN</keyword>
<keyword evidence="12" id="KW-1185">Reference proteome</keyword>
<keyword evidence="2 10" id="KW-0597">Phosphoprotein</keyword>
<dbReference type="GO" id="GO:0005886">
    <property type="term" value="C:plasma membrane"/>
    <property type="evidence" value="ECO:0007669"/>
    <property type="project" value="UniProtKB-SubCell"/>
</dbReference>
<evidence type="ECO:0000256" key="9">
    <source>
        <dbReference type="ARBA" id="ARBA00023136"/>
    </source>
</evidence>
<keyword evidence="8 10" id="KW-1133">Transmembrane helix</keyword>
<dbReference type="PATRIC" id="fig|1609969.3.peg.1321"/>
<comment type="function">
    <text evidence="10">Part of a membrane-bound complex that couples electron transfer with translocation of ions across the membrane.</text>
</comment>
<dbReference type="GO" id="GO:0022900">
    <property type="term" value="P:electron transport chain"/>
    <property type="evidence" value="ECO:0007669"/>
    <property type="project" value="UniProtKB-UniRule"/>
</dbReference>
<comment type="similarity">
    <text evidence="10">Belongs to the NqrB/RnfD family.</text>
</comment>
<dbReference type="HAMAP" id="MF_00462">
    <property type="entry name" value="RsxD_RnfD"/>
    <property type="match status" value="1"/>
</dbReference>
<protein>
    <recommendedName>
        <fullName evidence="10">Ion-translocating oxidoreductase complex subunit D</fullName>
        <ecNumber evidence="10">7.-.-.-</ecNumber>
    </recommendedName>
    <alternativeName>
        <fullName evidence="10">Rnf electron transport complex subunit D</fullName>
    </alternativeName>
</protein>
<evidence type="ECO:0000256" key="8">
    <source>
        <dbReference type="ARBA" id="ARBA00022989"/>
    </source>
</evidence>
<evidence type="ECO:0000256" key="10">
    <source>
        <dbReference type="HAMAP-Rule" id="MF_00462"/>
    </source>
</evidence>
<comment type="subcellular location">
    <subcellularLocation>
        <location evidence="10">Cell membrane</location>
        <topology evidence="10">Multi-pass membrane protein</topology>
    </subcellularLocation>
</comment>
<feature type="transmembrane region" description="Helical" evidence="10">
    <location>
        <begin position="72"/>
        <end position="88"/>
    </location>
</feature>
<dbReference type="AlphaFoldDB" id="A0A0F0CTZ0"/>
<keyword evidence="1 10" id="KW-0813">Transport</keyword>
<keyword evidence="3 10" id="KW-0285">Flavoprotein</keyword>
<comment type="caution">
    <text evidence="11">The sequence shown here is derived from an EMBL/GenBank/DDBJ whole genome shotgun (WGS) entry which is preliminary data.</text>
</comment>
<dbReference type="GO" id="GO:0055085">
    <property type="term" value="P:transmembrane transport"/>
    <property type="evidence" value="ECO:0007669"/>
    <property type="project" value="InterPro"/>
</dbReference>
<keyword evidence="5 10" id="KW-0812">Transmembrane</keyword>
<dbReference type="EC" id="7.-.-.-" evidence="10"/>
<dbReference type="Proteomes" id="UP000033428">
    <property type="component" value="Unassembled WGS sequence"/>
</dbReference>
<dbReference type="InterPro" id="IPR011303">
    <property type="entry name" value="RnfD_bac"/>
</dbReference>
<dbReference type="NCBIfam" id="TIGR01946">
    <property type="entry name" value="rnfD"/>
    <property type="match status" value="1"/>
</dbReference>
<evidence type="ECO:0000256" key="1">
    <source>
        <dbReference type="ARBA" id="ARBA00022448"/>
    </source>
</evidence>
<comment type="cofactor">
    <cofactor evidence="10">
        <name>FMN</name>
        <dbReference type="ChEBI" id="CHEBI:58210"/>
    </cofactor>
</comment>
<name>A0A0F0CTZ0_9BACT</name>
<evidence type="ECO:0000256" key="5">
    <source>
        <dbReference type="ARBA" id="ARBA00022692"/>
    </source>
</evidence>
<sequence>MSKLNINISPHIYSPVDTACLMKDVVIALIPAIIASVYFFRLAAVFVISTSVVTCVMTEFILQKLKKRKIKINDYSAVITGILLAMVLPPAIPLWMVVIGGIFAIALGKEIFGGLGCNIFNPALLARAFLMAAFPIALTTWQMPFTLDTVTSATPLGLAKFSHVITSYKDLFIGNVSGSLGETSALAILIGGIYLLYKKVIDYRIPLAYTAVVLIFSGILYTISPERNTPPLFNILAGGFMIGAFFMATDLVTTPVTKIGRLVFGSGCGVITIIIRIWGGLPEGVMYSILVMNSVTPLINKVTKGHRYGATGK</sequence>
<gene>
    <name evidence="10" type="primary">rnfD</name>
    <name evidence="11" type="ORF">OMAG_001227</name>
</gene>
<organism evidence="11 12">
    <name type="scientific">Candidatus Omnitrophus magneticus</name>
    <dbReference type="NCBI Taxonomy" id="1609969"/>
    <lineage>
        <taxon>Bacteria</taxon>
        <taxon>Pseudomonadati</taxon>
        <taxon>Candidatus Omnitrophota</taxon>
        <taxon>Candidatus Omnitrophus</taxon>
    </lineage>
</organism>
<proteinExistence type="inferred from homology"/>
<feature type="transmembrane region" description="Helical" evidence="10">
    <location>
        <begin position="235"/>
        <end position="252"/>
    </location>
</feature>
<evidence type="ECO:0000256" key="3">
    <source>
        <dbReference type="ARBA" id="ARBA00022630"/>
    </source>
</evidence>
<dbReference type="InterPro" id="IPR004338">
    <property type="entry name" value="NqrB/RnfD"/>
</dbReference>
<keyword evidence="7 10" id="KW-0249">Electron transport</keyword>
<dbReference type="Pfam" id="PF03116">
    <property type="entry name" value="NQR2_RnfD_RnfE"/>
    <property type="match status" value="1"/>
</dbReference>
<feature type="transmembrane region" description="Helical" evidence="10">
    <location>
        <begin position="176"/>
        <end position="197"/>
    </location>
</feature>
<evidence type="ECO:0000256" key="7">
    <source>
        <dbReference type="ARBA" id="ARBA00022982"/>
    </source>
</evidence>
<comment type="subunit">
    <text evidence="10">The complex is composed of six subunits: RnfA, RnfB, RnfC, RnfD, RnfE and RnfG.</text>
</comment>
<feature type="transmembrane region" description="Helical" evidence="10">
    <location>
        <begin position="124"/>
        <end position="143"/>
    </location>
</feature>
<evidence type="ECO:0000313" key="11">
    <source>
        <dbReference type="EMBL" id="KJJ84905.1"/>
    </source>
</evidence>
<evidence type="ECO:0000256" key="2">
    <source>
        <dbReference type="ARBA" id="ARBA00022553"/>
    </source>
</evidence>
<evidence type="ECO:0000313" key="12">
    <source>
        <dbReference type="Proteomes" id="UP000033428"/>
    </source>
</evidence>
<keyword evidence="10" id="KW-1003">Cell membrane</keyword>
<feature type="transmembrane region" description="Helical" evidence="10">
    <location>
        <begin position="204"/>
        <end position="223"/>
    </location>
</feature>
<dbReference type="EMBL" id="JYNY01000237">
    <property type="protein sequence ID" value="KJJ84905.1"/>
    <property type="molecule type" value="Genomic_DNA"/>
</dbReference>
<comment type="caution">
    <text evidence="10">Lacks conserved residue(s) required for the propagation of feature annotation.</text>
</comment>
<dbReference type="PANTHER" id="PTHR30578">
    <property type="entry name" value="ELECTRON TRANSPORT COMPLEX PROTEIN RNFD"/>
    <property type="match status" value="1"/>
</dbReference>
<evidence type="ECO:0000256" key="4">
    <source>
        <dbReference type="ARBA" id="ARBA00022643"/>
    </source>
</evidence>
<dbReference type="PANTHER" id="PTHR30578:SF0">
    <property type="entry name" value="ION-TRANSLOCATING OXIDOREDUCTASE COMPLEX SUBUNIT D"/>
    <property type="match status" value="1"/>
</dbReference>
<feature type="modified residue" description="FMN phosphoryl threonine" evidence="10">
    <location>
        <position position="154"/>
    </location>
</feature>
<reference evidence="11 12" key="1">
    <citation type="submission" date="2015-02" db="EMBL/GenBank/DDBJ databases">
        <title>Single-cell genomics of uncultivated deep-branching MTB reveals a conserved set of magnetosome genes.</title>
        <authorList>
            <person name="Kolinko S."/>
            <person name="Richter M."/>
            <person name="Glockner F.O."/>
            <person name="Brachmann A."/>
            <person name="Schuler D."/>
        </authorList>
    </citation>
    <scope>NUCLEOTIDE SEQUENCE [LARGE SCALE GENOMIC DNA]</scope>
    <source>
        <strain evidence="11">SKK-01</strain>
    </source>
</reference>
<evidence type="ECO:0000256" key="6">
    <source>
        <dbReference type="ARBA" id="ARBA00022967"/>
    </source>
</evidence>